<dbReference type="Pfam" id="PF14559">
    <property type="entry name" value="TPR_19"/>
    <property type="match status" value="1"/>
</dbReference>
<dbReference type="Gene3D" id="1.25.40.10">
    <property type="entry name" value="Tetratricopeptide repeat domain"/>
    <property type="match status" value="1"/>
</dbReference>
<dbReference type="EMBL" id="BJNV01000101">
    <property type="protein sequence ID" value="GEC97593.1"/>
    <property type="molecule type" value="Genomic_DNA"/>
</dbReference>
<dbReference type="InterPro" id="IPR019734">
    <property type="entry name" value="TPR_rpt"/>
</dbReference>
<dbReference type="RefSeq" id="WP_170183026.1">
    <property type="nucleotide sequence ID" value="NZ_BJNV01000101.1"/>
</dbReference>
<dbReference type="InterPro" id="IPR010352">
    <property type="entry name" value="DUF945"/>
</dbReference>
<dbReference type="AlphaFoldDB" id="A0A4Y4D1Y3"/>
<sequence length="678" mass="70657">MTSNKKKALAAGGVGIVLAGWLGASIHAGSVAERELRAFAARPSSETGVRVRNLQHSGGLFASKGSFGLEIVDQCGDGPPAALELEYSLAHLILPTSPIRVEWSARPSGEIAAALAEVFGPSLKLEGKGDVSFGGEFRSAMALPELAVDADGSKLTIAPSSGRLAFGKTALAVSWGIERVLARGNGEAFELGRVALDLDLKNRYLGTGTTSLSIDKIATSHGSAEGFRHATEVVEEGDRLHTRVTENLRAAAFGGETVKDLSLELAIRDVDKQSVETLSRLAGDTCGFQNMTVDEDQSFRKALRTLLVQGFSVGVPKLAGTVGNGSLEGRLTLEARKAASPKGPIALASMFRSTGELIVRGQAPAADKKQQALALGFTQEKDGSLKGSFEYVDGILRTNGRVFDGSMVLAGLTNADQAINAFLDGSRLARHAPAPVPQPPQALLEEDEAPEEAVAQVAVAVPPVTPAPAAPAAPAAAAPAPAASTPDCDSTRQCLGHALGAAAREDAGGVFAVAARIDELGKPALGNRAIARKLNTEGLEALKADDPARAAELFRKGLAENPRDVEIAGNLGFALVKAGKAEEAVGVLTAALALDPRRSSTWTPLAEALALAGRKDESQAALWVAYQWSGNREKSLAFYSDRAEKEKAVRPAISELYASVLGWVTDGRRPRLASLMAG</sequence>
<gene>
    <name evidence="2" type="ORF">ZRA01_36660</name>
</gene>
<keyword evidence="1" id="KW-0802">TPR repeat</keyword>
<proteinExistence type="predicted"/>
<accession>A0A4Y4D1Y3</accession>
<comment type="caution">
    <text evidence="2">The sequence shown here is derived from an EMBL/GenBank/DDBJ whole genome shotgun (WGS) entry which is preliminary data.</text>
</comment>
<reference evidence="2 3" key="1">
    <citation type="submission" date="2019-06" db="EMBL/GenBank/DDBJ databases">
        <title>Whole genome shotgun sequence of Zoogloea ramigera NBRC 15342.</title>
        <authorList>
            <person name="Hosoyama A."/>
            <person name="Uohara A."/>
            <person name="Ohji S."/>
            <person name="Ichikawa N."/>
        </authorList>
    </citation>
    <scope>NUCLEOTIDE SEQUENCE [LARGE SCALE GENOMIC DNA]</scope>
    <source>
        <strain evidence="2 3">NBRC 15342</strain>
    </source>
</reference>
<evidence type="ECO:0000313" key="3">
    <source>
        <dbReference type="Proteomes" id="UP000318422"/>
    </source>
</evidence>
<organism evidence="2 3">
    <name type="scientific">Zoogloea ramigera</name>
    <dbReference type="NCBI Taxonomy" id="350"/>
    <lineage>
        <taxon>Bacteria</taxon>
        <taxon>Pseudomonadati</taxon>
        <taxon>Pseudomonadota</taxon>
        <taxon>Betaproteobacteria</taxon>
        <taxon>Rhodocyclales</taxon>
        <taxon>Zoogloeaceae</taxon>
        <taxon>Zoogloea</taxon>
    </lineage>
</organism>
<dbReference type="Pfam" id="PF06097">
    <property type="entry name" value="DUF945"/>
    <property type="match status" value="1"/>
</dbReference>
<feature type="repeat" description="TPR" evidence="1">
    <location>
        <begin position="565"/>
        <end position="598"/>
    </location>
</feature>
<dbReference type="SUPFAM" id="SSF48452">
    <property type="entry name" value="TPR-like"/>
    <property type="match status" value="1"/>
</dbReference>
<keyword evidence="3" id="KW-1185">Reference proteome</keyword>
<dbReference type="SMART" id="SM00028">
    <property type="entry name" value="TPR"/>
    <property type="match status" value="2"/>
</dbReference>
<dbReference type="InterPro" id="IPR011990">
    <property type="entry name" value="TPR-like_helical_dom_sf"/>
</dbReference>
<evidence type="ECO:0000313" key="2">
    <source>
        <dbReference type="EMBL" id="GEC97593.1"/>
    </source>
</evidence>
<evidence type="ECO:0000256" key="1">
    <source>
        <dbReference type="PROSITE-ProRule" id="PRU00339"/>
    </source>
</evidence>
<protein>
    <submittedName>
        <fullName evidence="2">Uncharacterized protein</fullName>
    </submittedName>
</protein>
<dbReference type="Proteomes" id="UP000318422">
    <property type="component" value="Unassembled WGS sequence"/>
</dbReference>
<name>A0A4Y4D1Y3_ZOORA</name>
<dbReference type="PROSITE" id="PS50005">
    <property type="entry name" value="TPR"/>
    <property type="match status" value="1"/>
</dbReference>